<dbReference type="PANTHER" id="PTHR34069">
    <property type="entry name" value="3-OXOACYL-[ACYL-CARRIER-PROTEIN] SYNTHASE 3"/>
    <property type="match status" value="1"/>
</dbReference>
<sequence length="123" mass="13634">MQDIYISGTGMWTPPHKISNDELVKSFNTYVELYNSEHSDKISEGSLKALEPSSSEFIVKASGIKNRYVVEKESLLDPTRMKPKIEARSDDQLSFSAEVSVIAAKEALKNANLEAKDVDAVIV</sequence>
<feature type="non-terminal residue" evidence="1">
    <location>
        <position position="123"/>
    </location>
</feature>
<evidence type="ECO:0000313" key="1">
    <source>
        <dbReference type="EMBL" id="RCL38139.1"/>
    </source>
</evidence>
<dbReference type="GO" id="GO:0016746">
    <property type="term" value="F:acyltransferase activity"/>
    <property type="evidence" value="ECO:0007669"/>
    <property type="project" value="UniProtKB-KW"/>
</dbReference>
<protein>
    <submittedName>
        <fullName evidence="1">Beta-ketoacyl-ACP synthase III</fullName>
    </submittedName>
</protein>
<organism evidence="1 2">
    <name type="scientific">SAR86 cluster bacterium</name>
    <dbReference type="NCBI Taxonomy" id="2030880"/>
    <lineage>
        <taxon>Bacteria</taxon>
        <taxon>Pseudomonadati</taxon>
        <taxon>Pseudomonadota</taxon>
        <taxon>Gammaproteobacteria</taxon>
        <taxon>SAR86 cluster</taxon>
    </lineage>
</organism>
<dbReference type="EMBL" id="QOPC01000013">
    <property type="protein sequence ID" value="RCL38139.1"/>
    <property type="molecule type" value="Genomic_DNA"/>
</dbReference>
<dbReference type="SUPFAM" id="SSF53901">
    <property type="entry name" value="Thiolase-like"/>
    <property type="match status" value="1"/>
</dbReference>
<dbReference type="Gene3D" id="3.40.47.10">
    <property type="match status" value="1"/>
</dbReference>
<dbReference type="PANTHER" id="PTHR34069:SF2">
    <property type="entry name" value="BETA-KETOACYL-[ACYL-CARRIER-PROTEIN] SYNTHASE III"/>
    <property type="match status" value="1"/>
</dbReference>
<accession>A0A368BLD9</accession>
<dbReference type="GO" id="GO:0044550">
    <property type="term" value="P:secondary metabolite biosynthetic process"/>
    <property type="evidence" value="ECO:0007669"/>
    <property type="project" value="TreeGrafter"/>
</dbReference>
<comment type="caution">
    <text evidence="1">The sequence shown here is derived from an EMBL/GenBank/DDBJ whole genome shotgun (WGS) entry which is preliminary data.</text>
</comment>
<proteinExistence type="predicted"/>
<evidence type="ECO:0000313" key="2">
    <source>
        <dbReference type="Proteomes" id="UP000253032"/>
    </source>
</evidence>
<gene>
    <name evidence="1" type="ORF">DBW98_02825</name>
</gene>
<dbReference type="InterPro" id="IPR016039">
    <property type="entry name" value="Thiolase-like"/>
</dbReference>
<dbReference type="AlphaFoldDB" id="A0A368BLD9"/>
<reference evidence="1 2" key="1">
    <citation type="journal article" date="2018" name="Microbiome">
        <title>Fine metagenomic profile of the Mediterranean stratified and mixed water columns revealed by assembly and recruitment.</title>
        <authorList>
            <person name="Haro-Moreno J.M."/>
            <person name="Lopez-Perez M."/>
            <person name="De La Torre J.R."/>
            <person name="Picazo A."/>
            <person name="Camacho A."/>
            <person name="Rodriguez-Valera F."/>
        </authorList>
    </citation>
    <scope>NUCLEOTIDE SEQUENCE [LARGE SCALE GENOMIC DNA]</scope>
    <source>
        <strain evidence="1">MED-G84</strain>
    </source>
</reference>
<dbReference type="Proteomes" id="UP000253032">
    <property type="component" value="Unassembled WGS sequence"/>
</dbReference>
<name>A0A368BLD9_9GAMM</name>